<keyword evidence="2" id="KW-1185">Reference proteome</keyword>
<dbReference type="RefSeq" id="WP_180857602.1">
    <property type="nucleotide sequence ID" value="NZ_CAIJDE010000040.1"/>
</dbReference>
<dbReference type="AlphaFoldDB" id="A0A9N8P1T0"/>
<comment type="caution">
    <text evidence="1">The sequence shown here is derived from an EMBL/GenBank/DDBJ whole genome shotgun (WGS) entry which is preliminary data.</text>
</comment>
<evidence type="ECO:0000313" key="2">
    <source>
        <dbReference type="Proteomes" id="UP000533639"/>
    </source>
</evidence>
<dbReference type="Proteomes" id="UP000533639">
    <property type="component" value="Unassembled WGS sequence"/>
</dbReference>
<organism evidence="1 2">
    <name type="scientific">Flavobacterium panici</name>
    <dbReference type="NCBI Taxonomy" id="2654843"/>
    <lineage>
        <taxon>Bacteria</taxon>
        <taxon>Pseudomonadati</taxon>
        <taxon>Bacteroidota</taxon>
        <taxon>Flavobacteriia</taxon>
        <taxon>Flavobacteriales</taxon>
        <taxon>Flavobacteriaceae</taxon>
        <taxon>Flavobacterium</taxon>
    </lineage>
</organism>
<sequence>MKTIYQHIEDLKIEQWHYYHGIDNRFAAQKPFVDSISYTDFIRNYFTQGQKVEIFENSRINPSTLRLPEHICSVFMMGIIFHENTSLRSRIKPGTNDPGYQTFPFIWFLTALFHDNAYQMEDKQQLTEIHTLPDLIAHFDITHNLFAAKFKRCRKLMQVRGKYFLFRKKQFGVVDHGLLGGLLLYDRLVKIRRAKHRAQEGGLFWGIKLENQYRMAADAISIHNIWIQKPEIVQKYDLTEFINFEKIKLNDFPLFYLLAIVDTLEPVKEFKKRGFSEDVILKSINLSFKRKSIEFSKSDTCLIDFGVLVSRLEYFNDWIDIKTEIGHLNNSFKITFK</sequence>
<protein>
    <submittedName>
        <fullName evidence="1">Uncharacterized protein</fullName>
    </submittedName>
</protein>
<gene>
    <name evidence="1" type="ORF">FLAPXU55_02085</name>
</gene>
<name>A0A9N8P1T0_9FLAO</name>
<reference evidence="1 2" key="1">
    <citation type="submission" date="2020-06" db="EMBL/GenBank/DDBJ databases">
        <authorList>
            <person name="Criscuolo A."/>
        </authorList>
    </citation>
    <scope>NUCLEOTIDE SEQUENCE [LARGE SCALE GENOMIC DNA]</scope>
    <source>
        <strain evidence="1">PXU-55</strain>
    </source>
</reference>
<proteinExistence type="predicted"/>
<accession>A0A9N8P1T0</accession>
<evidence type="ECO:0000313" key="1">
    <source>
        <dbReference type="EMBL" id="CAC9974388.1"/>
    </source>
</evidence>
<dbReference type="EMBL" id="CAIJDE010000040">
    <property type="protein sequence ID" value="CAC9974388.1"/>
    <property type="molecule type" value="Genomic_DNA"/>
</dbReference>